<evidence type="ECO:0000313" key="2">
    <source>
        <dbReference type="Proteomes" id="UP001162501"/>
    </source>
</evidence>
<dbReference type="Proteomes" id="UP001162501">
    <property type="component" value="Chromosome 20"/>
</dbReference>
<organism evidence="1 2">
    <name type="scientific">Rangifer tarandus platyrhynchus</name>
    <name type="common">Svalbard reindeer</name>
    <dbReference type="NCBI Taxonomy" id="3082113"/>
    <lineage>
        <taxon>Eukaryota</taxon>
        <taxon>Metazoa</taxon>
        <taxon>Chordata</taxon>
        <taxon>Craniata</taxon>
        <taxon>Vertebrata</taxon>
        <taxon>Euteleostomi</taxon>
        <taxon>Mammalia</taxon>
        <taxon>Eutheria</taxon>
        <taxon>Laurasiatheria</taxon>
        <taxon>Artiodactyla</taxon>
        <taxon>Ruminantia</taxon>
        <taxon>Pecora</taxon>
        <taxon>Cervidae</taxon>
        <taxon>Odocoileinae</taxon>
        <taxon>Rangifer</taxon>
    </lineage>
</organism>
<accession>A0AC59YV85</accession>
<evidence type="ECO:0000313" key="1">
    <source>
        <dbReference type="EMBL" id="CAN0005788.1"/>
    </source>
</evidence>
<proteinExistence type="predicted"/>
<sequence>MKKEMATHSSILPGKPHGQRNLVGYSPWDHKRDTSNKETYEVLLKRKIFPQWEKCLFEKVHNKFYQEMIVHSLSILNAVYNPRNDINVKDRNVFLVGKKATGKMMIIK</sequence>
<reference evidence="1" key="2">
    <citation type="submission" date="2025-03" db="EMBL/GenBank/DDBJ databases">
        <authorList>
            <consortium name="ELIXIR-Norway"/>
            <consortium name="Elixir Norway"/>
        </authorList>
    </citation>
    <scope>NUCLEOTIDE SEQUENCE</scope>
</reference>
<dbReference type="EMBL" id="OX596104">
    <property type="protein sequence ID" value="CAN0005788.1"/>
    <property type="molecule type" value="Genomic_DNA"/>
</dbReference>
<name>A0AC59YV85_RANTA</name>
<reference evidence="1" key="1">
    <citation type="submission" date="2023-05" db="EMBL/GenBank/DDBJ databases">
        <authorList>
            <consortium name="ELIXIR-Norway"/>
        </authorList>
    </citation>
    <scope>NUCLEOTIDE SEQUENCE</scope>
</reference>
<gene>
    <name evidence="1" type="ORF">MRATA1EN22A_LOCUS10633</name>
</gene>
<protein>
    <submittedName>
        <fullName evidence="1">Uncharacterized protein</fullName>
    </submittedName>
</protein>